<reference evidence="6 12" key="4">
    <citation type="submission" date="2019-10" db="EMBL/GenBank/DDBJ databases">
        <title>Genome Sequencing and assembly of Lactobacillus fermentum I2, a lactic acid bacteria.</title>
        <authorList>
            <person name="Lopes L.S."/>
            <person name="Persinoti G.F."/>
            <person name="Riano-Pachon D.M."/>
            <person name="Labate C.A."/>
        </authorList>
    </citation>
    <scope>NUCLEOTIDE SEQUENCE [LARGE SCALE GENOMIC DNA]</scope>
    <source>
        <strain evidence="6 12">I2</strain>
    </source>
</reference>
<dbReference type="EMBL" id="BOLH01000001">
    <property type="protein sequence ID" value="GIC71146.1"/>
    <property type="molecule type" value="Genomic_DNA"/>
</dbReference>
<evidence type="ECO:0000313" key="3">
    <source>
        <dbReference type="EMBL" id="AOR74892.1"/>
    </source>
</evidence>
<proteinExistence type="inferred from homology"/>
<reference evidence="5 13" key="5">
    <citation type="submission" date="2021-01" db="EMBL/GenBank/DDBJ databases">
        <title>Development of a method for detection of lactic acid bacteria that cause putrefactive shochu mash.</title>
        <authorList>
            <person name="Takashita H."/>
            <person name="Fujihara E."/>
            <person name="Takayama K."/>
            <person name="Yamamoto H."/>
            <person name="Mizutani M."/>
            <person name="Kajiwara Y."/>
        </authorList>
    </citation>
    <scope>NUCLEOTIDE SEQUENCE [LARGE SCALE GENOMIC DNA]</scope>
    <source>
        <strain evidence="5 13">01-B1</strain>
    </source>
</reference>
<dbReference type="EMBL" id="WHJL01000143">
    <property type="protein sequence ID" value="MPQ36263.1"/>
    <property type="molecule type" value="Genomic_DNA"/>
</dbReference>
<reference evidence="7 11" key="3">
    <citation type="submission" date="2018-01" db="EMBL/GenBank/DDBJ databases">
        <title>Draft genome sequence of the feruloyl esterase-producing strain Lactobacillus fermentum CRL 1446, isolated from artisanal goat milk cheese.</title>
        <authorList>
            <person name="Abeijon Mukdsi M.C."/>
            <person name="Saavedra L."/>
            <person name="Gauffin Cano M.P."/>
            <person name="Hebert E.M."/>
            <person name="Medina R.B."/>
        </authorList>
    </citation>
    <scope>NUCLEOTIDE SEQUENCE [LARGE SCALE GENOMIC DNA]</scope>
    <source>
        <strain evidence="7 11">CRL 1446</strain>
    </source>
</reference>
<dbReference type="EMBL" id="CP017151">
    <property type="protein sequence ID" value="AOR74892.1"/>
    <property type="molecule type" value="Genomic_DNA"/>
</dbReference>
<dbReference type="GeneID" id="83715087"/>
<evidence type="ECO:0000313" key="7">
    <source>
        <dbReference type="EMBL" id="PNV58217.1"/>
    </source>
</evidence>
<dbReference type="PANTHER" id="PTHR33219:SF14">
    <property type="entry name" value="PROTEIN COFACTOR ASSEMBLY OF COMPLEX C SUBUNIT B CCB3, CHLOROPLASTIC-RELATED"/>
    <property type="match status" value="1"/>
</dbReference>
<keyword evidence="2" id="KW-0472">Membrane</keyword>
<dbReference type="Proteomes" id="UP000185427">
    <property type="component" value="Chromosome"/>
</dbReference>
<dbReference type="OrthoDB" id="47652at2"/>
<dbReference type="EMBL" id="POTQ01000005">
    <property type="protein sequence ID" value="PNV58217.1"/>
    <property type="molecule type" value="Genomic_DNA"/>
</dbReference>
<reference evidence="4 10" key="2">
    <citation type="submission" date="2016-12" db="EMBL/GenBank/DDBJ databases">
        <title>Complete Genome Sequence of Lactobacillus fermentum Strain SNUV175, a Probiotic for Treatment of Bacterial Vaginosis.</title>
        <authorList>
            <person name="Lee S."/>
            <person name="You H.J."/>
            <person name="Kwon B."/>
            <person name="Ko G."/>
        </authorList>
    </citation>
    <scope>NUCLEOTIDE SEQUENCE [LARGE SCALE GENOMIC DNA]</scope>
    <source>
        <strain evidence="4 10">SNUV175</strain>
    </source>
</reference>
<protein>
    <submittedName>
        <fullName evidence="5">Membrane protein</fullName>
    </submittedName>
    <submittedName>
        <fullName evidence="7">YggT family protein</fullName>
    </submittedName>
</protein>
<dbReference type="Pfam" id="PF02325">
    <property type="entry name" value="CCB3_YggT"/>
    <property type="match status" value="1"/>
</dbReference>
<keyword evidence="2" id="KW-1133">Transmembrane helix</keyword>
<dbReference type="Proteomes" id="UP000466799">
    <property type="component" value="Unassembled WGS sequence"/>
</dbReference>
<evidence type="ECO:0000313" key="12">
    <source>
        <dbReference type="Proteomes" id="UP000466799"/>
    </source>
</evidence>
<dbReference type="InterPro" id="IPR003425">
    <property type="entry name" value="CCB3/YggT"/>
</dbReference>
<dbReference type="EMBL" id="CP121468">
    <property type="protein sequence ID" value="WFR89772.1"/>
    <property type="molecule type" value="Genomic_DNA"/>
</dbReference>
<reference evidence="8" key="6">
    <citation type="submission" date="2023-04" db="EMBL/GenBank/DDBJ databases">
        <title>Genomic of Limosilactobacillus fermentum MSJK0025.</title>
        <authorList>
            <person name="Yang S."/>
        </authorList>
    </citation>
    <scope>NUCLEOTIDE SEQUENCE</scope>
    <source>
        <strain evidence="8">MSJK0025</strain>
    </source>
</reference>
<dbReference type="PANTHER" id="PTHR33219">
    <property type="entry name" value="YLMG HOMOLOG PROTEIN 2, CHLOROPLASTIC"/>
    <property type="match status" value="1"/>
</dbReference>
<dbReference type="Proteomes" id="UP000094714">
    <property type="component" value="Chromosome"/>
</dbReference>
<name>A0A0F4HAC9_LIMFE</name>
<evidence type="ECO:0000313" key="6">
    <source>
        <dbReference type="EMBL" id="MPQ36263.1"/>
    </source>
</evidence>
<dbReference type="Proteomes" id="UP001218104">
    <property type="component" value="Chromosome"/>
</dbReference>
<evidence type="ECO:0000313" key="8">
    <source>
        <dbReference type="EMBL" id="WFR89772.1"/>
    </source>
</evidence>
<sequence length="92" mass="10355">MIITFIVWALSRLLSLYSLLIVIWCLLTWFPGAMDSSLGRFLSQLVAPYLNFFERVIPPLGGISFAPVVALIVIYFAQYGVQMVGQILINLM</sequence>
<feature type="transmembrane region" description="Helical" evidence="2">
    <location>
        <begin position="56"/>
        <end position="77"/>
    </location>
</feature>
<dbReference type="GO" id="GO:0016020">
    <property type="term" value="C:membrane"/>
    <property type="evidence" value="ECO:0007669"/>
    <property type="project" value="InterPro"/>
</dbReference>
<evidence type="ECO:0000313" key="5">
    <source>
        <dbReference type="EMBL" id="GIC71146.1"/>
    </source>
</evidence>
<evidence type="ECO:0000313" key="4">
    <source>
        <dbReference type="EMBL" id="APU45230.1"/>
    </source>
</evidence>
<dbReference type="PATRIC" id="fig|1613.112.peg.1508"/>
<evidence type="ECO:0000313" key="11">
    <source>
        <dbReference type="Proteomes" id="UP000236514"/>
    </source>
</evidence>
<evidence type="ECO:0000313" key="9">
    <source>
        <dbReference type="Proteomes" id="UP000094714"/>
    </source>
</evidence>
<reference evidence="3 9" key="1">
    <citation type="submission" date="2016-09" db="EMBL/GenBank/DDBJ databases">
        <title>Genome Sequence of the Lactobacillus fermentum strain NCC2970 (CNCM I-5068).</title>
        <authorList>
            <person name="Barretto C."/>
            <person name="Ngom-Bru C."/>
            <person name="Genevaz A."/>
            <person name="Fournier C."/>
            <person name="Moine D."/>
            <person name="Kassam M."/>
            <person name="Iltis A."/>
            <person name="Sagory-Zalkind P."/>
            <person name="Faucherand G."/>
            <person name="Descombes P."/>
            <person name="Duboux S."/>
        </authorList>
    </citation>
    <scope>NUCLEOTIDE SEQUENCE [LARGE SCALE GENOMIC DNA]</scope>
    <source>
        <strain evidence="3 9">NCC2970</strain>
    </source>
</reference>
<dbReference type="STRING" id="1613.GCA_002119645_00667"/>
<evidence type="ECO:0000313" key="10">
    <source>
        <dbReference type="Proteomes" id="UP000185427"/>
    </source>
</evidence>
<evidence type="ECO:0000256" key="1">
    <source>
        <dbReference type="ARBA" id="ARBA00010894"/>
    </source>
</evidence>
<feature type="transmembrane region" description="Helical" evidence="2">
    <location>
        <begin position="7"/>
        <end position="30"/>
    </location>
</feature>
<gene>
    <name evidence="4" type="ORF">BUW47_01590</name>
    <name evidence="7" type="ORF">C1Y38_03570</name>
    <name evidence="6" type="ORF">GC247_10500</name>
    <name evidence="3" type="ORF">LACFE_CDS1442</name>
    <name evidence="5" type="ORF">LF01B1_01610</name>
    <name evidence="8" type="ORF">P8634_03380</name>
</gene>
<accession>A0A0F4HAC9</accession>
<dbReference type="Proteomes" id="UP000236514">
    <property type="component" value="Unassembled WGS sequence"/>
</dbReference>
<dbReference type="EMBL" id="CP019030">
    <property type="protein sequence ID" value="APU45230.1"/>
    <property type="molecule type" value="Genomic_DNA"/>
</dbReference>
<dbReference type="RefSeq" id="WP_003686338.1">
    <property type="nucleotide sequence ID" value="NZ_AP024320.1"/>
</dbReference>
<evidence type="ECO:0000313" key="13">
    <source>
        <dbReference type="Proteomes" id="UP000653631"/>
    </source>
</evidence>
<dbReference type="AlphaFoldDB" id="A0A0F4HAC9"/>
<comment type="similarity">
    <text evidence="1">Belongs to the YggT family.</text>
</comment>
<organism evidence="7 11">
    <name type="scientific">Limosilactobacillus fermentum</name>
    <name type="common">Lactobacillus fermentum</name>
    <dbReference type="NCBI Taxonomy" id="1613"/>
    <lineage>
        <taxon>Bacteria</taxon>
        <taxon>Bacillati</taxon>
        <taxon>Bacillota</taxon>
        <taxon>Bacilli</taxon>
        <taxon>Lactobacillales</taxon>
        <taxon>Lactobacillaceae</taxon>
        <taxon>Limosilactobacillus</taxon>
    </lineage>
</organism>
<dbReference type="Proteomes" id="UP000653631">
    <property type="component" value="Unassembled WGS sequence"/>
</dbReference>
<keyword evidence="2" id="KW-0812">Transmembrane</keyword>
<evidence type="ECO:0000256" key="2">
    <source>
        <dbReference type="SAM" id="Phobius"/>
    </source>
</evidence>